<dbReference type="InterPro" id="IPR003737">
    <property type="entry name" value="GlcNAc_PI_deacetylase-related"/>
</dbReference>
<evidence type="ECO:0008006" key="3">
    <source>
        <dbReference type="Google" id="ProtNLM"/>
    </source>
</evidence>
<dbReference type="PANTHER" id="PTHR12993:SF28">
    <property type="entry name" value="LMBE FAMILY PROTEIN"/>
    <property type="match status" value="1"/>
</dbReference>
<dbReference type="InterPro" id="IPR024078">
    <property type="entry name" value="LmbE-like_dom_sf"/>
</dbReference>
<evidence type="ECO:0000313" key="2">
    <source>
        <dbReference type="Proteomes" id="UP000176751"/>
    </source>
</evidence>
<sequence length="235" mass="26497">MSKRNEVILAVGAHQDDIDFIASGSIAKWIGEGAVVYYLLCTNGNKGSDDPKMTSAKLAKIRRKEQEDAAKVLGVKKVYFLNHHDTELEPTLELKKEIVKVIRKIRPALVVTLDPTARYSIDLGYINHPDHIAAAEATLSAVFPLARDRLTFPDLAKKGFAPHKVKEILLTAFEKPNFIVDITDTLDLKIKALKEHKSQIKDPSQMEKMIKLWARRSGRKIKAKYAEGFKRIVLR</sequence>
<comment type="caution">
    <text evidence="1">The sequence shown here is derived from an EMBL/GenBank/DDBJ whole genome shotgun (WGS) entry which is preliminary data.</text>
</comment>
<protein>
    <recommendedName>
        <fullName evidence="3">GlcNAc-PI de-N-acetylase</fullName>
    </recommendedName>
</protein>
<dbReference type="GO" id="GO:0016811">
    <property type="term" value="F:hydrolase activity, acting on carbon-nitrogen (but not peptide) bonds, in linear amides"/>
    <property type="evidence" value="ECO:0007669"/>
    <property type="project" value="TreeGrafter"/>
</dbReference>
<dbReference type="PANTHER" id="PTHR12993">
    <property type="entry name" value="N-ACETYLGLUCOSAMINYL-PHOSPHATIDYLINOSITOL DE-N-ACETYLASE-RELATED"/>
    <property type="match status" value="1"/>
</dbReference>
<dbReference type="STRING" id="1797737.A2196_02105"/>
<organism evidence="1 2">
    <name type="scientific">Candidatus Curtissbacteria bacterium RIFOXYA1_FULL_41_14</name>
    <dbReference type="NCBI Taxonomy" id="1797737"/>
    <lineage>
        <taxon>Bacteria</taxon>
        <taxon>Candidatus Curtissiibacteriota</taxon>
    </lineage>
</organism>
<accession>A0A1F5HC64</accession>
<proteinExistence type="predicted"/>
<evidence type="ECO:0000313" key="1">
    <source>
        <dbReference type="EMBL" id="OGE01656.1"/>
    </source>
</evidence>
<gene>
    <name evidence="1" type="ORF">A2196_02105</name>
</gene>
<dbReference type="EMBL" id="MFCA01000025">
    <property type="protein sequence ID" value="OGE01656.1"/>
    <property type="molecule type" value="Genomic_DNA"/>
</dbReference>
<dbReference type="SUPFAM" id="SSF102588">
    <property type="entry name" value="LmbE-like"/>
    <property type="match status" value="1"/>
</dbReference>
<dbReference type="Proteomes" id="UP000176751">
    <property type="component" value="Unassembled WGS sequence"/>
</dbReference>
<reference evidence="1 2" key="1">
    <citation type="journal article" date="2016" name="Nat. Commun.">
        <title>Thousands of microbial genomes shed light on interconnected biogeochemical processes in an aquifer system.</title>
        <authorList>
            <person name="Anantharaman K."/>
            <person name="Brown C.T."/>
            <person name="Hug L.A."/>
            <person name="Sharon I."/>
            <person name="Castelle C.J."/>
            <person name="Probst A.J."/>
            <person name="Thomas B.C."/>
            <person name="Singh A."/>
            <person name="Wilkins M.J."/>
            <person name="Karaoz U."/>
            <person name="Brodie E.L."/>
            <person name="Williams K.H."/>
            <person name="Hubbard S.S."/>
            <person name="Banfield J.F."/>
        </authorList>
    </citation>
    <scope>NUCLEOTIDE SEQUENCE [LARGE SCALE GENOMIC DNA]</scope>
</reference>
<dbReference type="AlphaFoldDB" id="A0A1F5HC64"/>
<dbReference type="Gene3D" id="3.40.50.10320">
    <property type="entry name" value="LmbE-like"/>
    <property type="match status" value="1"/>
</dbReference>
<name>A0A1F5HC64_9BACT</name>
<dbReference type="Pfam" id="PF02585">
    <property type="entry name" value="PIG-L"/>
    <property type="match status" value="1"/>
</dbReference>